<reference evidence="4" key="1">
    <citation type="journal article" date="2014" name="Int. J. Syst. Evol. Microbiol.">
        <title>Complete genome sequence of Corynebacterium casei LMG S-19264T (=DSM 44701T), isolated from a smear-ripened cheese.</title>
        <authorList>
            <consortium name="US DOE Joint Genome Institute (JGI-PGF)"/>
            <person name="Walter F."/>
            <person name="Albersmeier A."/>
            <person name="Kalinowski J."/>
            <person name="Ruckert C."/>
        </authorList>
    </citation>
    <scope>NUCLEOTIDE SEQUENCE</scope>
    <source>
        <strain evidence="4">CGMCC 1.12360</strain>
    </source>
</reference>
<reference evidence="4" key="2">
    <citation type="submission" date="2020-09" db="EMBL/GenBank/DDBJ databases">
        <authorList>
            <person name="Sun Q."/>
            <person name="Zhou Y."/>
        </authorList>
    </citation>
    <scope>NUCLEOTIDE SEQUENCE</scope>
    <source>
        <strain evidence="4">CGMCC 1.12360</strain>
    </source>
</reference>
<evidence type="ECO:0000256" key="1">
    <source>
        <dbReference type="ARBA" id="ARBA00006464"/>
    </source>
</evidence>
<protein>
    <submittedName>
        <fullName evidence="4">Sugar transferase</fullName>
    </submittedName>
</protein>
<name>A0A8J2TTM8_9BACI</name>
<dbReference type="InterPro" id="IPR003362">
    <property type="entry name" value="Bact_transf"/>
</dbReference>
<comment type="caution">
    <text evidence="4">The sequence shown here is derived from an EMBL/GenBank/DDBJ whole genome shotgun (WGS) entry which is preliminary data.</text>
</comment>
<feature type="domain" description="Bacterial sugar transferase" evidence="3">
    <location>
        <begin position="24"/>
        <end position="215"/>
    </location>
</feature>
<evidence type="ECO:0000313" key="5">
    <source>
        <dbReference type="Proteomes" id="UP000602050"/>
    </source>
</evidence>
<keyword evidence="2" id="KW-1133">Transmembrane helix</keyword>
<dbReference type="GO" id="GO:0016780">
    <property type="term" value="F:phosphotransferase activity, for other substituted phosphate groups"/>
    <property type="evidence" value="ECO:0007669"/>
    <property type="project" value="TreeGrafter"/>
</dbReference>
<gene>
    <name evidence="4" type="ORF">GCM10010978_31590</name>
</gene>
<dbReference type="EMBL" id="BMEV01000097">
    <property type="protein sequence ID" value="GFZ90145.1"/>
    <property type="molecule type" value="Genomic_DNA"/>
</dbReference>
<comment type="similarity">
    <text evidence="1">Belongs to the bacterial sugar transferase family.</text>
</comment>
<keyword evidence="2" id="KW-0812">Transmembrane</keyword>
<dbReference type="Pfam" id="PF02397">
    <property type="entry name" value="Bac_transf"/>
    <property type="match status" value="1"/>
</dbReference>
<keyword evidence="4" id="KW-0808">Transferase</keyword>
<dbReference type="PANTHER" id="PTHR30576:SF0">
    <property type="entry name" value="UNDECAPRENYL-PHOSPHATE N-ACETYLGALACTOSAMINYL 1-PHOSPHATE TRANSFERASE-RELATED"/>
    <property type="match status" value="1"/>
</dbReference>
<evidence type="ECO:0000256" key="2">
    <source>
        <dbReference type="SAM" id="Phobius"/>
    </source>
</evidence>
<sequence>MEYTTPAASYSRKRKNPRTYLFFKRWTDICVSLLLLLLLSPLLLFICWHLYKKEGKPLFYRELAAGKGEKPFIKLSFRTMTNPSRVIRAFPPHPFPASWEKGVPDQFTFQRDKKQTMTATGLWLRKYNLHLLPQLWNVLKGEMSLVGPRPEIAEIAACYNQHQRKRLLVKPGITGYTQLYFGKESNYNKKVFYDLYYVENRSYKLDLKILLQSLRHWKRIE</sequence>
<dbReference type="PANTHER" id="PTHR30576">
    <property type="entry name" value="COLANIC BIOSYNTHESIS UDP-GLUCOSE LIPID CARRIER TRANSFERASE"/>
    <property type="match status" value="1"/>
</dbReference>
<proteinExistence type="inferred from homology"/>
<evidence type="ECO:0000313" key="4">
    <source>
        <dbReference type="EMBL" id="GFZ90145.1"/>
    </source>
</evidence>
<accession>A0A8J2TTM8</accession>
<keyword evidence="2" id="KW-0472">Membrane</keyword>
<feature type="transmembrane region" description="Helical" evidence="2">
    <location>
        <begin position="26"/>
        <end position="51"/>
    </location>
</feature>
<keyword evidence="5" id="KW-1185">Reference proteome</keyword>
<dbReference type="AlphaFoldDB" id="A0A8J2TTM8"/>
<dbReference type="RefSeq" id="WP_188393356.1">
    <property type="nucleotide sequence ID" value="NZ_BMEV01000097.1"/>
</dbReference>
<organism evidence="4 5">
    <name type="scientific">Compostibacillus humi</name>
    <dbReference type="NCBI Taxonomy" id="1245525"/>
    <lineage>
        <taxon>Bacteria</taxon>
        <taxon>Bacillati</taxon>
        <taxon>Bacillota</taxon>
        <taxon>Bacilli</taxon>
        <taxon>Bacillales</taxon>
        <taxon>Bacillaceae</taxon>
        <taxon>Compostibacillus</taxon>
    </lineage>
</organism>
<dbReference type="Proteomes" id="UP000602050">
    <property type="component" value="Unassembled WGS sequence"/>
</dbReference>
<evidence type="ECO:0000259" key="3">
    <source>
        <dbReference type="Pfam" id="PF02397"/>
    </source>
</evidence>